<dbReference type="Proteomes" id="UP001501323">
    <property type="component" value="Unassembled WGS sequence"/>
</dbReference>
<accession>A0ABP9DS75</accession>
<protein>
    <recommendedName>
        <fullName evidence="2">Cupin type-2 domain-containing protein</fullName>
    </recommendedName>
</protein>
<dbReference type="InterPro" id="IPR051610">
    <property type="entry name" value="GPI/OXD"/>
</dbReference>
<keyword evidence="1" id="KW-0479">Metal-binding</keyword>
<dbReference type="SUPFAM" id="SSF51182">
    <property type="entry name" value="RmlC-like cupins"/>
    <property type="match status" value="1"/>
</dbReference>
<dbReference type="Pfam" id="PF07883">
    <property type="entry name" value="Cupin_2"/>
    <property type="match status" value="1"/>
</dbReference>
<dbReference type="InterPro" id="IPR014710">
    <property type="entry name" value="RmlC-like_jellyroll"/>
</dbReference>
<comment type="caution">
    <text evidence="3">The sequence shown here is derived from an EMBL/GenBank/DDBJ whole genome shotgun (WGS) entry which is preliminary data.</text>
</comment>
<feature type="domain" description="Cupin type-2" evidence="2">
    <location>
        <begin position="66"/>
        <end position="135"/>
    </location>
</feature>
<dbReference type="PANTHER" id="PTHR35848">
    <property type="entry name" value="OXALATE-BINDING PROTEIN"/>
    <property type="match status" value="1"/>
</dbReference>
<dbReference type="Gene3D" id="2.60.120.10">
    <property type="entry name" value="Jelly Rolls"/>
    <property type="match status" value="1"/>
</dbReference>
<dbReference type="PANTHER" id="PTHR35848:SF9">
    <property type="entry name" value="SLL1358 PROTEIN"/>
    <property type="match status" value="1"/>
</dbReference>
<keyword evidence="4" id="KW-1185">Reference proteome</keyword>
<organism evidence="3 4">
    <name type="scientific">Luteimonas vadosa</name>
    <dbReference type="NCBI Taxonomy" id="1165507"/>
    <lineage>
        <taxon>Bacteria</taxon>
        <taxon>Pseudomonadati</taxon>
        <taxon>Pseudomonadota</taxon>
        <taxon>Gammaproteobacteria</taxon>
        <taxon>Lysobacterales</taxon>
        <taxon>Lysobacteraceae</taxon>
        <taxon>Luteimonas</taxon>
    </lineage>
</organism>
<evidence type="ECO:0000256" key="1">
    <source>
        <dbReference type="ARBA" id="ARBA00022723"/>
    </source>
</evidence>
<dbReference type="InterPro" id="IPR011051">
    <property type="entry name" value="RmlC_Cupin_sf"/>
</dbReference>
<evidence type="ECO:0000313" key="3">
    <source>
        <dbReference type="EMBL" id="GAA4858244.1"/>
    </source>
</evidence>
<dbReference type="CDD" id="cd02224">
    <property type="entry name" value="cupin_SPO2919-like"/>
    <property type="match status" value="1"/>
</dbReference>
<dbReference type="InterPro" id="IPR013096">
    <property type="entry name" value="Cupin_2"/>
</dbReference>
<proteinExistence type="predicted"/>
<dbReference type="EMBL" id="BAABJY010000001">
    <property type="protein sequence ID" value="GAA4858244.1"/>
    <property type="molecule type" value="Genomic_DNA"/>
</dbReference>
<evidence type="ECO:0000313" key="4">
    <source>
        <dbReference type="Proteomes" id="UP001501323"/>
    </source>
</evidence>
<reference evidence="4" key="1">
    <citation type="journal article" date="2019" name="Int. J. Syst. Evol. Microbiol.">
        <title>The Global Catalogue of Microorganisms (GCM) 10K type strain sequencing project: providing services to taxonomists for standard genome sequencing and annotation.</title>
        <authorList>
            <consortium name="The Broad Institute Genomics Platform"/>
            <consortium name="The Broad Institute Genome Sequencing Center for Infectious Disease"/>
            <person name="Wu L."/>
            <person name="Ma J."/>
        </authorList>
    </citation>
    <scope>NUCLEOTIDE SEQUENCE [LARGE SCALE GENOMIC DNA]</scope>
    <source>
        <strain evidence="4">JCM 18392</strain>
    </source>
</reference>
<name>A0ABP9DS75_9GAMM</name>
<sequence length="177" mass="19803">MLGVTGTLPSGPPRRYDMPDTYPHILRKTEIDAAEFSFSHPWNPKSGIVGTMMGRLAGLERTGVSLVRLPPGKESFAYHMHHREEEWVYVLSGKAVTTIDGQEYVLDEGDFVAFPTPSVAHIMANRTDQELTYLMGGENLPDEVADFPTLDRRMVKLNNELSIYKLSDGQPFFEGDA</sequence>
<gene>
    <name evidence="3" type="ORF">GCM10023332_07580</name>
</gene>
<evidence type="ECO:0000259" key="2">
    <source>
        <dbReference type="Pfam" id="PF07883"/>
    </source>
</evidence>